<dbReference type="EMBL" id="MCBR01003243">
    <property type="protein sequence ID" value="RKF80851.1"/>
    <property type="molecule type" value="Genomic_DNA"/>
</dbReference>
<dbReference type="OrthoDB" id="413361at2759"/>
<name>A0A420J246_9PEZI</name>
<accession>A0A420J246</accession>
<dbReference type="InterPro" id="IPR054722">
    <property type="entry name" value="PolX-like_BBD"/>
</dbReference>
<evidence type="ECO:0000313" key="2">
    <source>
        <dbReference type="EMBL" id="RKF80851.1"/>
    </source>
</evidence>
<sequence>MTSQKELLTQCTPVKGVVTLADGKEIPVLGSGHLKLLTRTSSGKASPTLIREVLWVPDLKSENLISESQLEMDGASIMTKQGQRKVYFEYKEFLYATMNSSKQFIIEEQKFNSSFASY</sequence>
<organism evidence="2 3">
    <name type="scientific">Golovinomyces cichoracearum</name>
    <dbReference type="NCBI Taxonomy" id="62708"/>
    <lineage>
        <taxon>Eukaryota</taxon>
        <taxon>Fungi</taxon>
        <taxon>Dikarya</taxon>
        <taxon>Ascomycota</taxon>
        <taxon>Pezizomycotina</taxon>
        <taxon>Leotiomycetes</taxon>
        <taxon>Erysiphales</taxon>
        <taxon>Erysiphaceae</taxon>
        <taxon>Golovinomyces</taxon>
    </lineage>
</organism>
<comment type="caution">
    <text evidence="2">The sequence shown here is derived from an EMBL/GenBank/DDBJ whole genome shotgun (WGS) entry which is preliminary data.</text>
</comment>
<dbReference type="Pfam" id="PF22936">
    <property type="entry name" value="Pol_BBD"/>
    <property type="match status" value="1"/>
</dbReference>
<feature type="domain" description="Retrovirus-related Pol polyprotein from transposon TNT 1-94-like beta-barrel" evidence="1">
    <location>
        <begin position="1"/>
        <end position="74"/>
    </location>
</feature>
<evidence type="ECO:0000313" key="3">
    <source>
        <dbReference type="Proteomes" id="UP000285405"/>
    </source>
</evidence>
<evidence type="ECO:0000259" key="1">
    <source>
        <dbReference type="Pfam" id="PF22936"/>
    </source>
</evidence>
<protein>
    <recommendedName>
        <fullName evidence="1">Retrovirus-related Pol polyprotein from transposon TNT 1-94-like beta-barrel domain-containing protein</fullName>
    </recommendedName>
</protein>
<dbReference type="AlphaFoldDB" id="A0A420J246"/>
<gene>
    <name evidence="2" type="ORF">GcC1_032035</name>
</gene>
<dbReference type="Proteomes" id="UP000285405">
    <property type="component" value="Unassembled WGS sequence"/>
</dbReference>
<proteinExistence type="predicted"/>
<reference evidence="2 3" key="1">
    <citation type="journal article" date="2018" name="BMC Genomics">
        <title>Comparative genome analyses reveal sequence features reflecting distinct modes of host-adaptation between dicot and monocot powdery mildew.</title>
        <authorList>
            <person name="Wu Y."/>
            <person name="Ma X."/>
            <person name="Pan Z."/>
            <person name="Kale S.D."/>
            <person name="Song Y."/>
            <person name="King H."/>
            <person name="Zhang Q."/>
            <person name="Presley C."/>
            <person name="Deng X."/>
            <person name="Wei C.I."/>
            <person name="Xiao S."/>
        </authorList>
    </citation>
    <scope>NUCLEOTIDE SEQUENCE [LARGE SCALE GENOMIC DNA]</scope>
    <source>
        <strain evidence="2">UCSC1</strain>
    </source>
</reference>